<name>A0A090N0D9_STRRB</name>
<accession>A0A090N0D9</accession>
<reference evidence="6" key="2">
    <citation type="submission" date="2020-12" db="UniProtKB">
        <authorList>
            <consortium name="WormBaseParasite"/>
        </authorList>
    </citation>
    <scope>IDENTIFICATION</scope>
</reference>
<evidence type="ECO:0000259" key="3">
    <source>
        <dbReference type="PROSITE" id="PS51670"/>
    </source>
</evidence>
<feature type="chain" id="PRO_5015031469" evidence="2">
    <location>
        <begin position="22"/>
        <end position="244"/>
    </location>
</feature>
<feature type="domain" description="ShKT" evidence="3">
    <location>
        <begin position="161"/>
        <end position="199"/>
    </location>
</feature>
<keyword evidence="2" id="KW-0732">Signal</keyword>
<evidence type="ECO:0000313" key="4">
    <source>
        <dbReference type="EMBL" id="CEF70517.1"/>
    </source>
</evidence>
<protein>
    <submittedName>
        <fullName evidence="4 6">ShKT domain-containing protein</fullName>
    </submittedName>
</protein>
<dbReference type="AlphaFoldDB" id="A0A090N0D9"/>
<dbReference type="PROSITE" id="PS51670">
    <property type="entry name" value="SHKT"/>
    <property type="match status" value="1"/>
</dbReference>
<dbReference type="eggNOG" id="ENOG502SSZ5">
    <property type="taxonomic scope" value="Eukaryota"/>
</dbReference>
<dbReference type="SMART" id="SM00254">
    <property type="entry name" value="ShKT"/>
    <property type="match status" value="2"/>
</dbReference>
<dbReference type="RefSeq" id="XP_024509714.1">
    <property type="nucleotide sequence ID" value="XM_024644122.1"/>
</dbReference>
<dbReference type="Gene3D" id="1.10.10.1940">
    <property type="match status" value="1"/>
</dbReference>
<dbReference type="OrthoDB" id="5855340at2759"/>
<dbReference type="EMBL" id="LN609529">
    <property type="protein sequence ID" value="CEF70517.1"/>
    <property type="molecule type" value="Genomic_DNA"/>
</dbReference>
<dbReference type="Pfam" id="PF01549">
    <property type="entry name" value="ShK"/>
    <property type="match status" value="2"/>
</dbReference>
<dbReference type="CTD" id="36382895"/>
<gene>
    <name evidence="4 6 7" type="ORF">SRAE_2000514800</name>
</gene>
<dbReference type="Proteomes" id="UP000035682">
    <property type="component" value="Unplaced"/>
</dbReference>
<organism evidence="4">
    <name type="scientific">Strongyloides ratti</name>
    <name type="common">Parasitic roundworm</name>
    <dbReference type="NCBI Taxonomy" id="34506"/>
    <lineage>
        <taxon>Eukaryota</taxon>
        <taxon>Metazoa</taxon>
        <taxon>Ecdysozoa</taxon>
        <taxon>Nematoda</taxon>
        <taxon>Chromadorea</taxon>
        <taxon>Rhabditida</taxon>
        <taxon>Tylenchina</taxon>
        <taxon>Panagrolaimomorpha</taxon>
        <taxon>Strongyloidoidea</taxon>
        <taxon>Strongyloididae</taxon>
        <taxon>Strongyloides</taxon>
    </lineage>
</organism>
<dbReference type="PANTHER" id="PTHR46219:SF5">
    <property type="entry name" value="SHKT DOMAIN-CONTAINING PROTEIN"/>
    <property type="match status" value="1"/>
</dbReference>
<evidence type="ECO:0000256" key="1">
    <source>
        <dbReference type="PROSITE-ProRule" id="PRU01005"/>
    </source>
</evidence>
<dbReference type="GeneID" id="36382895"/>
<dbReference type="PANTHER" id="PTHR46219">
    <property type="entry name" value="PROTEIN CBG11138"/>
    <property type="match status" value="1"/>
</dbReference>
<comment type="caution">
    <text evidence="1">Lacks conserved residue(s) required for the propagation of feature annotation.</text>
</comment>
<keyword evidence="5" id="KW-1185">Reference proteome</keyword>
<proteinExistence type="predicted"/>
<evidence type="ECO:0000313" key="7">
    <source>
        <dbReference type="WormBase" id="SRAE_2000514800"/>
    </source>
</evidence>
<evidence type="ECO:0000313" key="5">
    <source>
        <dbReference type="Proteomes" id="UP000035682"/>
    </source>
</evidence>
<dbReference type="InterPro" id="IPR003582">
    <property type="entry name" value="ShKT_dom"/>
</dbReference>
<dbReference type="WBParaSite" id="SRAE_2000514800.1">
    <property type="protein sequence ID" value="SRAE_2000514800.1"/>
    <property type="gene ID" value="WBGene00265402"/>
</dbReference>
<dbReference type="Gene3D" id="1.10.10.1870">
    <property type="entry name" value="ShTK domain-like"/>
    <property type="match status" value="1"/>
</dbReference>
<feature type="signal peptide" evidence="2">
    <location>
        <begin position="1"/>
        <end position="21"/>
    </location>
</feature>
<evidence type="ECO:0000313" key="6">
    <source>
        <dbReference type="WBParaSite" id="SRAE_2000514800.1"/>
    </source>
</evidence>
<evidence type="ECO:0000256" key="2">
    <source>
        <dbReference type="SAM" id="SignalP"/>
    </source>
</evidence>
<dbReference type="WormBase" id="SRAE_2000514800">
    <property type="protein sequence ID" value="SRP02793"/>
    <property type="gene ID" value="WBGene00265402"/>
</dbReference>
<reference evidence="4 5" key="1">
    <citation type="submission" date="2014-09" db="EMBL/GenBank/DDBJ databases">
        <authorList>
            <person name="Martin A.A."/>
        </authorList>
    </citation>
    <scope>NUCLEOTIDE SEQUENCE</scope>
    <source>
        <strain evidence="5">ED321</strain>
        <strain evidence="4">ED321 Heterogonic</strain>
    </source>
</reference>
<sequence>MNLRYILISTILIININKSFGVEVGYGETCDGVATTCATGYFCAPWGQAAPNNGNTCAKECTTADQDIQCGKGNLCESLTAGSTDTVCKSVLASLTSTPCTATTVCNADTEICNEFTLKCEPKPSTSTYPTTVSDSYSSTINDSLSKTTKQYGNNITPEPCVDLIIGGPNDCNALAPYCNNDIYKDLMKAKCSKTCGYCTPIGNVSGGGCRDINSDCYRKQYLCKNTIYRDLMKRECPMTCGYC</sequence>